<comment type="caution">
    <text evidence="2">The sequence shown here is derived from an EMBL/GenBank/DDBJ whole genome shotgun (WGS) entry which is preliminary data.</text>
</comment>
<reference evidence="2" key="1">
    <citation type="submission" date="2023-03" db="EMBL/GenBank/DDBJ databases">
        <title>Massive genome expansion in bonnet fungi (Mycena s.s.) driven by repeated elements and novel gene families across ecological guilds.</title>
        <authorList>
            <consortium name="Lawrence Berkeley National Laboratory"/>
            <person name="Harder C.B."/>
            <person name="Miyauchi S."/>
            <person name="Viragh M."/>
            <person name="Kuo A."/>
            <person name="Thoen E."/>
            <person name="Andreopoulos B."/>
            <person name="Lu D."/>
            <person name="Skrede I."/>
            <person name="Drula E."/>
            <person name="Henrissat B."/>
            <person name="Morin E."/>
            <person name="Kohler A."/>
            <person name="Barry K."/>
            <person name="LaButti K."/>
            <person name="Morin E."/>
            <person name="Salamov A."/>
            <person name="Lipzen A."/>
            <person name="Mereny Z."/>
            <person name="Hegedus B."/>
            <person name="Baldrian P."/>
            <person name="Stursova M."/>
            <person name="Weitz H."/>
            <person name="Taylor A."/>
            <person name="Grigoriev I.V."/>
            <person name="Nagy L.G."/>
            <person name="Martin F."/>
            <person name="Kauserud H."/>
        </authorList>
    </citation>
    <scope>NUCLEOTIDE SEQUENCE</scope>
    <source>
        <strain evidence="2">CBHHK200</strain>
    </source>
</reference>
<dbReference type="InterPro" id="IPR032675">
    <property type="entry name" value="LRR_dom_sf"/>
</dbReference>
<gene>
    <name evidence="2" type="ORF">C8F04DRAFT_184265</name>
</gene>
<dbReference type="SUPFAM" id="SSF52047">
    <property type="entry name" value="RNI-like"/>
    <property type="match status" value="1"/>
</dbReference>
<dbReference type="InterPro" id="IPR001810">
    <property type="entry name" value="F-box_dom"/>
</dbReference>
<evidence type="ECO:0000313" key="2">
    <source>
        <dbReference type="EMBL" id="KAJ7040917.1"/>
    </source>
</evidence>
<dbReference type="AlphaFoldDB" id="A0AAD6TBJ0"/>
<evidence type="ECO:0000313" key="3">
    <source>
        <dbReference type="Proteomes" id="UP001218188"/>
    </source>
</evidence>
<dbReference type="Proteomes" id="UP001218188">
    <property type="component" value="Unassembled WGS sequence"/>
</dbReference>
<evidence type="ECO:0000259" key="1">
    <source>
        <dbReference type="PROSITE" id="PS50181"/>
    </source>
</evidence>
<feature type="domain" description="F-box" evidence="1">
    <location>
        <begin position="12"/>
        <end position="48"/>
    </location>
</feature>
<proteinExistence type="predicted"/>
<name>A0AAD6TBJ0_9AGAR</name>
<accession>A0AAD6TBJ0</accession>
<dbReference type="PROSITE" id="PS50181">
    <property type="entry name" value="FBOX"/>
    <property type="match status" value="1"/>
</dbReference>
<sequence length="482" mass="54385">MPLSGGEWTSHGIPLFELPKELVLLVFDCLPEPELLTLCEVSSETRQLALLTLLARYGISEAQLESRQLSSVASRAIRSLCASQPSLIPSIRRLDLNFTNGDVDHLHPWRALVHLAERFPVIPCITFTFSDRSTASERYTGLWNLLPTTLIALMGEHSRPVVIIHHLNITAVHPRLPNLLKRTLRTPKRSSPVVPVIDRMKLTRKLLSCIATATMRRLLSKIYLRSFTTESSAPLGALVILNPITIFFLDIGEHILPRSELQFLISELHLPSLRTLFIRSDFEHHALSAFLEKHNTIEHLEFFSDWSCLHTSLQPFSISALPHLKHLSANSHVVARILETPNIFPRLEYVGIGARDSPDGPDDPKHFQRAMCALVPRSVTTLMLFMHGIEAPWADFSSKRKGARIEKSLGSVQELRLSQWTYEAQHTSFPAWLALFPSLQDLSISGNLFQATKGPLIPSRFLETINTICPHVVVKQERRLDL</sequence>
<keyword evidence="3" id="KW-1185">Reference proteome</keyword>
<organism evidence="2 3">
    <name type="scientific">Mycena alexandri</name>
    <dbReference type="NCBI Taxonomy" id="1745969"/>
    <lineage>
        <taxon>Eukaryota</taxon>
        <taxon>Fungi</taxon>
        <taxon>Dikarya</taxon>
        <taxon>Basidiomycota</taxon>
        <taxon>Agaricomycotina</taxon>
        <taxon>Agaricomycetes</taxon>
        <taxon>Agaricomycetidae</taxon>
        <taxon>Agaricales</taxon>
        <taxon>Marasmiineae</taxon>
        <taxon>Mycenaceae</taxon>
        <taxon>Mycena</taxon>
    </lineage>
</organism>
<dbReference type="Gene3D" id="3.80.10.10">
    <property type="entry name" value="Ribonuclease Inhibitor"/>
    <property type="match status" value="1"/>
</dbReference>
<dbReference type="EMBL" id="JARJCM010000019">
    <property type="protein sequence ID" value="KAJ7040917.1"/>
    <property type="molecule type" value="Genomic_DNA"/>
</dbReference>
<protein>
    <recommendedName>
        <fullName evidence="1">F-box domain-containing protein</fullName>
    </recommendedName>
</protein>